<keyword evidence="3" id="KW-1185">Reference proteome</keyword>
<organism evidence="2 3">
    <name type="scientific">Sphingomonas pseudosanguinis</name>
    <dbReference type="NCBI Taxonomy" id="413712"/>
    <lineage>
        <taxon>Bacteria</taxon>
        <taxon>Pseudomonadati</taxon>
        <taxon>Pseudomonadota</taxon>
        <taxon>Alphaproteobacteria</taxon>
        <taxon>Sphingomonadales</taxon>
        <taxon>Sphingomonadaceae</taxon>
        <taxon>Sphingomonas</taxon>
    </lineage>
</organism>
<proteinExistence type="predicted"/>
<keyword evidence="1" id="KW-0732">Signal</keyword>
<dbReference type="AlphaFoldDB" id="A0A7W6ADJ2"/>
<evidence type="ECO:0000313" key="2">
    <source>
        <dbReference type="EMBL" id="MBB3880880.1"/>
    </source>
</evidence>
<protein>
    <submittedName>
        <fullName evidence="2">Uncharacterized protein</fullName>
    </submittedName>
</protein>
<accession>A0A7W6ADJ2</accession>
<comment type="caution">
    <text evidence="2">The sequence shown here is derived from an EMBL/GenBank/DDBJ whole genome shotgun (WGS) entry which is preliminary data.</text>
</comment>
<evidence type="ECO:0000256" key="1">
    <source>
        <dbReference type="SAM" id="SignalP"/>
    </source>
</evidence>
<gene>
    <name evidence="2" type="ORF">GGR48_003332</name>
</gene>
<dbReference type="Proteomes" id="UP000538670">
    <property type="component" value="Unassembled WGS sequence"/>
</dbReference>
<reference evidence="2 3" key="1">
    <citation type="submission" date="2020-08" db="EMBL/GenBank/DDBJ databases">
        <title>Genomic Encyclopedia of Type Strains, Phase IV (KMG-IV): sequencing the most valuable type-strain genomes for metagenomic binning, comparative biology and taxonomic classification.</title>
        <authorList>
            <person name="Goeker M."/>
        </authorList>
    </citation>
    <scope>NUCLEOTIDE SEQUENCE [LARGE SCALE GENOMIC DNA]</scope>
    <source>
        <strain evidence="2 3">DSM 19512</strain>
    </source>
</reference>
<name>A0A7W6ADJ2_9SPHN</name>
<dbReference type="RefSeq" id="WP_240455963.1">
    <property type="nucleotide sequence ID" value="NZ_JACIDH010000023.1"/>
</dbReference>
<evidence type="ECO:0000313" key="3">
    <source>
        <dbReference type="Proteomes" id="UP000538670"/>
    </source>
</evidence>
<feature type="signal peptide" evidence="1">
    <location>
        <begin position="1"/>
        <end position="24"/>
    </location>
</feature>
<dbReference type="EMBL" id="JACIDH010000023">
    <property type="protein sequence ID" value="MBB3880880.1"/>
    <property type="molecule type" value="Genomic_DNA"/>
</dbReference>
<sequence>MKRFGNRFGMGAIGLALIAAPVAAGNRLIAAGQPVAVAKSVLTVTPSVEWNKLGARPGRNSETWTFDGDALNDLTFYGGIEPEQTLFREVSKRNKPLPRVKVTMLVTDIPTLVENSYRIALDTPLFTVEGMEPMAFAGKPGIRFTYNFTRPDEDLPRKGEGRGAIIGGKLYLITFEAPRLHYFDAGVTAFRQVADSAKL</sequence>
<feature type="chain" id="PRO_5030870655" evidence="1">
    <location>
        <begin position="25"/>
        <end position="199"/>
    </location>
</feature>